<evidence type="ECO:0000313" key="1">
    <source>
        <dbReference type="EMBL" id="KAI5652921.1"/>
    </source>
</evidence>
<dbReference type="EMBL" id="CM044707">
    <property type="protein sequence ID" value="KAI5652921.1"/>
    <property type="molecule type" value="Genomic_DNA"/>
</dbReference>
<proteinExistence type="predicted"/>
<organism evidence="1 2">
    <name type="scientific">Catharanthus roseus</name>
    <name type="common">Madagascar periwinkle</name>
    <name type="synonym">Vinca rosea</name>
    <dbReference type="NCBI Taxonomy" id="4058"/>
    <lineage>
        <taxon>Eukaryota</taxon>
        <taxon>Viridiplantae</taxon>
        <taxon>Streptophyta</taxon>
        <taxon>Embryophyta</taxon>
        <taxon>Tracheophyta</taxon>
        <taxon>Spermatophyta</taxon>
        <taxon>Magnoliopsida</taxon>
        <taxon>eudicotyledons</taxon>
        <taxon>Gunneridae</taxon>
        <taxon>Pentapetalae</taxon>
        <taxon>asterids</taxon>
        <taxon>lamiids</taxon>
        <taxon>Gentianales</taxon>
        <taxon>Apocynaceae</taxon>
        <taxon>Rauvolfioideae</taxon>
        <taxon>Vinceae</taxon>
        <taxon>Catharanthinae</taxon>
        <taxon>Catharanthus</taxon>
    </lineage>
</organism>
<sequence>MKAIGRQEIAYSKLARARSNYYKDGDRGGNAYGGSHRRDGHFTHKSQIGIGNFSSHAKTFDHIHYEDYGENSPYDVQKGYNESHYYSHKTVVEKLTMKEIDEMSI</sequence>
<keyword evidence="2" id="KW-1185">Reference proteome</keyword>
<protein>
    <submittedName>
        <fullName evidence="1">Uncharacterized protein</fullName>
    </submittedName>
</protein>
<evidence type="ECO:0000313" key="2">
    <source>
        <dbReference type="Proteomes" id="UP001060085"/>
    </source>
</evidence>
<dbReference type="Proteomes" id="UP001060085">
    <property type="component" value="Linkage Group LG07"/>
</dbReference>
<gene>
    <name evidence="1" type="ORF">M9H77_30108</name>
</gene>
<comment type="caution">
    <text evidence="1">The sequence shown here is derived from an EMBL/GenBank/DDBJ whole genome shotgun (WGS) entry which is preliminary data.</text>
</comment>
<accession>A0ACC0A080</accession>
<name>A0ACC0A080_CATRO</name>
<reference evidence="2" key="1">
    <citation type="journal article" date="2023" name="Nat. Plants">
        <title>Single-cell RNA sequencing provides a high-resolution roadmap for understanding the multicellular compartmentation of specialized metabolism.</title>
        <authorList>
            <person name="Sun S."/>
            <person name="Shen X."/>
            <person name="Li Y."/>
            <person name="Li Y."/>
            <person name="Wang S."/>
            <person name="Li R."/>
            <person name="Zhang H."/>
            <person name="Shen G."/>
            <person name="Guo B."/>
            <person name="Wei J."/>
            <person name="Xu J."/>
            <person name="St-Pierre B."/>
            <person name="Chen S."/>
            <person name="Sun C."/>
        </authorList>
    </citation>
    <scope>NUCLEOTIDE SEQUENCE [LARGE SCALE GENOMIC DNA]</scope>
</reference>